<accession>A0A195E5S7</accession>
<feature type="compositionally biased region" description="Basic and acidic residues" evidence="1">
    <location>
        <begin position="63"/>
        <end position="80"/>
    </location>
</feature>
<proteinExistence type="predicted"/>
<gene>
    <name evidence="2" type="ORF">ALC57_07039</name>
</gene>
<sequence length="345" mass="38262">MRIVFRVVHERQTGRKPEMLPHIRTGRHPEGREVTIEEIRRTNECLQHGGGCWRDSRESIQGVRRTEGRKEGKKVLHRDAAGGCAESDMDGPRDEGGEGRSIGRESDGRRVCKRRAARGGCTAPTFRGEAGDPIAMHHPVLYQQLPAIAAPTRPPRNFSSLLPSFSLSLSLSLSLAVSFSLFLSLPSPHFVASAATRSFSFRFPSSRFSPFGRAFSPLSSRRCLSFISSVSTAMSLPTIRALVFPRHSSTAVVTGPSCHFATLPNAEISFYAHRVTRSSTSFAVRLVILMRIRAEFIGGCNAMERYDATPVERRRKKPKRMERTERASAARIDSVKNGNRISIIS</sequence>
<dbReference type="STRING" id="471704.A0A195E5S7"/>
<reference evidence="2 3" key="1">
    <citation type="submission" date="2015-09" db="EMBL/GenBank/DDBJ databases">
        <title>Trachymyrmex cornetzi WGS genome.</title>
        <authorList>
            <person name="Nygaard S."/>
            <person name="Hu H."/>
            <person name="Boomsma J."/>
            <person name="Zhang G."/>
        </authorList>
    </citation>
    <scope>NUCLEOTIDE SEQUENCE [LARGE SCALE GENOMIC DNA]</scope>
    <source>
        <strain evidence="2">Tcor2-1</strain>
        <tissue evidence="2">Whole body</tissue>
    </source>
</reference>
<dbReference type="Proteomes" id="UP000078492">
    <property type="component" value="Unassembled WGS sequence"/>
</dbReference>
<dbReference type="EMBL" id="KQ979592">
    <property type="protein sequence ID" value="KYN20550.1"/>
    <property type="molecule type" value="Genomic_DNA"/>
</dbReference>
<evidence type="ECO:0000256" key="1">
    <source>
        <dbReference type="SAM" id="MobiDB-lite"/>
    </source>
</evidence>
<feature type="region of interest" description="Disordered" evidence="1">
    <location>
        <begin position="63"/>
        <end position="111"/>
    </location>
</feature>
<evidence type="ECO:0000313" key="3">
    <source>
        <dbReference type="Proteomes" id="UP000078492"/>
    </source>
</evidence>
<organism evidence="2 3">
    <name type="scientific">Trachymyrmex cornetzi</name>
    <dbReference type="NCBI Taxonomy" id="471704"/>
    <lineage>
        <taxon>Eukaryota</taxon>
        <taxon>Metazoa</taxon>
        <taxon>Ecdysozoa</taxon>
        <taxon>Arthropoda</taxon>
        <taxon>Hexapoda</taxon>
        <taxon>Insecta</taxon>
        <taxon>Pterygota</taxon>
        <taxon>Neoptera</taxon>
        <taxon>Endopterygota</taxon>
        <taxon>Hymenoptera</taxon>
        <taxon>Apocrita</taxon>
        <taxon>Aculeata</taxon>
        <taxon>Formicoidea</taxon>
        <taxon>Formicidae</taxon>
        <taxon>Myrmicinae</taxon>
        <taxon>Trachymyrmex</taxon>
    </lineage>
</organism>
<feature type="compositionally biased region" description="Basic and acidic residues" evidence="1">
    <location>
        <begin position="90"/>
        <end position="110"/>
    </location>
</feature>
<evidence type="ECO:0000313" key="2">
    <source>
        <dbReference type="EMBL" id="KYN20550.1"/>
    </source>
</evidence>
<dbReference type="AlphaFoldDB" id="A0A195E5S7"/>
<keyword evidence="3" id="KW-1185">Reference proteome</keyword>
<name>A0A195E5S7_9HYME</name>
<protein>
    <submittedName>
        <fullName evidence="2">Uncharacterized protein</fullName>
    </submittedName>
</protein>